<dbReference type="InterPro" id="IPR001650">
    <property type="entry name" value="Helicase_C-like"/>
</dbReference>
<evidence type="ECO:0000256" key="10">
    <source>
        <dbReference type="ARBA" id="ARBA00023242"/>
    </source>
</evidence>
<feature type="compositionally biased region" description="Basic residues" evidence="13">
    <location>
        <begin position="20"/>
        <end position="65"/>
    </location>
</feature>
<accession>A0ABP0H7S6</accession>
<reference evidence="16 17" key="1">
    <citation type="submission" date="2024-02" db="EMBL/GenBank/DDBJ databases">
        <authorList>
            <person name="Chen Y."/>
            <person name="Shah S."/>
            <person name="Dougan E. K."/>
            <person name="Thang M."/>
            <person name="Chan C."/>
        </authorList>
    </citation>
    <scope>NUCLEOTIDE SEQUENCE [LARGE SCALE GENOMIC DNA]</scope>
</reference>
<feature type="region of interest" description="Disordered" evidence="13">
    <location>
        <begin position="591"/>
        <end position="614"/>
    </location>
</feature>
<feature type="compositionally biased region" description="Basic residues" evidence="13">
    <location>
        <begin position="85"/>
        <end position="95"/>
    </location>
</feature>
<keyword evidence="17" id="KW-1185">Reference proteome</keyword>
<dbReference type="PROSITE" id="PS51192">
    <property type="entry name" value="HELICASE_ATP_BIND_1"/>
    <property type="match status" value="1"/>
</dbReference>
<dbReference type="InterPro" id="IPR011545">
    <property type="entry name" value="DEAD/DEAH_box_helicase_dom"/>
</dbReference>
<feature type="compositionally biased region" description="Basic residues" evidence="13">
    <location>
        <begin position="598"/>
        <end position="607"/>
    </location>
</feature>
<evidence type="ECO:0000256" key="13">
    <source>
        <dbReference type="SAM" id="MobiDB-lite"/>
    </source>
</evidence>
<keyword evidence="10" id="KW-0539">Nucleus</keyword>
<keyword evidence="8 12" id="KW-0347">Helicase</keyword>
<evidence type="ECO:0000256" key="1">
    <source>
        <dbReference type="ARBA" id="ARBA00004604"/>
    </source>
</evidence>
<evidence type="ECO:0000256" key="5">
    <source>
        <dbReference type="ARBA" id="ARBA00022552"/>
    </source>
</evidence>
<dbReference type="SUPFAM" id="SSF52540">
    <property type="entry name" value="P-loop containing nucleoside triphosphate hydrolases"/>
    <property type="match status" value="1"/>
</dbReference>
<dbReference type="PROSITE" id="PS00039">
    <property type="entry name" value="DEAD_ATP_HELICASE"/>
    <property type="match status" value="1"/>
</dbReference>
<evidence type="ECO:0000256" key="7">
    <source>
        <dbReference type="ARBA" id="ARBA00022801"/>
    </source>
</evidence>
<evidence type="ECO:0000259" key="14">
    <source>
        <dbReference type="PROSITE" id="PS51192"/>
    </source>
</evidence>
<dbReference type="EC" id="3.6.4.13" evidence="3"/>
<evidence type="ECO:0000256" key="2">
    <source>
        <dbReference type="ARBA" id="ARBA00009334"/>
    </source>
</evidence>
<dbReference type="Pfam" id="PF00270">
    <property type="entry name" value="DEAD"/>
    <property type="match status" value="1"/>
</dbReference>
<evidence type="ECO:0000256" key="11">
    <source>
        <dbReference type="ARBA" id="ARBA00037449"/>
    </source>
</evidence>
<evidence type="ECO:0000259" key="15">
    <source>
        <dbReference type="PROSITE" id="PS51194"/>
    </source>
</evidence>
<evidence type="ECO:0000256" key="9">
    <source>
        <dbReference type="ARBA" id="ARBA00022840"/>
    </source>
</evidence>
<dbReference type="SMART" id="SM00487">
    <property type="entry name" value="DEXDc"/>
    <property type="match status" value="1"/>
</dbReference>
<organism evidence="16 17">
    <name type="scientific">Durusdinium trenchii</name>
    <dbReference type="NCBI Taxonomy" id="1381693"/>
    <lineage>
        <taxon>Eukaryota</taxon>
        <taxon>Sar</taxon>
        <taxon>Alveolata</taxon>
        <taxon>Dinophyceae</taxon>
        <taxon>Suessiales</taxon>
        <taxon>Symbiodiniaceae</taxon>
        <taxon>Durusdinium</taxon>
    </lineage>
</organism>
<evidence type="ECO:0000313" key="17">
    <source>
        <dbReference type="Proteomes" id="UP001642464"/>
    </source>
</evidence>
<dbReference type="InterPro" id="IPR000629">
    <property type="entry name" value="RNA-helicase_DEAD-box_CS"/>
</dbReference>
<evidence type="ECO:0000313" key="16">
    <source>
        <dbReference type="EMBL" id="CAK8986262.1"/>
    </source>
</evidence>
<evidence type="ECO:0000256" key="8">
    <source>
        <dbReference type="ARBA" id="ARBA00022806"/>
    </source>
</evidence>
<dbReference type="CDD" id="cd00268">
    <property type="entry name" value="DEADc"/>
    <property type="match status" value="1"/>
</dbReference>
<keyword evidence="6 12" id="KW-0547">Nucleotide-binding</keyword>
<dbReference type="SMART" id="SM00490">
    <property type="entry name" value="HELICc"/>
    <property type="match status" value="1"/>
</dbReference>
<gene>
    <name evidence="16" type="ORF">SCF082_LOCUS478</name>
</gene>
<dbReference type="PANTHER" id="PTHR47958">
    <property type="entry name" value="ATP-DEPENDENT RNA HELICASE DBP3"/>
    <property type="match status" value="1"/>
</dbReference>
<evidence type="ECO:0000256" key="6">
    <source>
        <dbReference type="ARBA" id="ARBA00022741"/>
    </source>
</evidence>
<dbReference type="InterPro" id="IPR044742">
    <property type="entry name" value="DEAD/DEAH_RhlB"/>
</dbReference>
<keyword evidence="5" id="KW-0698">rRNA processing</keyword>
<feature type="compositionally biased region" description="Gly residues" evidence="13">
    <location>
        <begin position="109"/>
        <end position="123"/>
    </location>
</feature>
<comment type="subcellular location">
    <subcellularLocation>
        <location evidence="1">Nucleus</location>
        <location evidence="1">Nucleolus</location>
    </subcellularLocation>
</comment>
<feature type="compositionally biased region" description="Low complexity" evidence="13">
    <location>
        <begin position="66"/>
        <end position="76"/>
    </location>
</feature>
<keyword evidence="4" id="KW-0690">Ribosome biogenesis</keyword>
<name>A0ABP0H7S6_9DINO</name>
<dbReference type="Gene3D" id="3.40.50.300">
    <property type="entry name" value="P-loop containing nucleotide triphosphate hydrolases"/>
    <property type="match status" value="2"/>
</dbReference>
<feature type="region of interest" description="Disordered" evidence="13">
    <location>
        <begin position="1"/>
        <end position="150"/>
    </location>
</feature>
<feature type="domain" description="Helicase ATP-binding" evidence="14">
    <location>
        <begin position="226"/>
        <end position="410"/>
    </location>
</feature>
<evidence type="ECO:0000256" key="3">
    <source>
        <dbReference type="ARBA" id="ARBA00012552"/>
    </source>
</evidence>
<keyword evidence="9 12" id="KW-0067">ATP-binding</keyword>
<dbReference type="PROSITE" id="PS51194">
    <property type="entry name" value="HELICASE_CTER"/>
    <property type="match status" value="1"/>
</dbReference>
<feature type="domain" description="Helicase C-terminal" evidence="15">
    <location>
        <begin position="443"/>
        <end position="589"/>
    </location>
</feature>
<evidence type="ECO:0000256" key="4">
    <source>
        <dbReference type="ARBA" id="ARBA00022517"/>
    </source>
</evidence>
<comment type="caution">
    <text evidence="16">The sequence shown here is derived from an EMBL/GenBank/DDBJ whole genome shotgun (WGS) entry which is preliminary data.</text>
</comment>
<dbReference type="InterPro" id="IPR027417">
    <property type="entry name" value="P-loop_NTPase"/>
</dbReference>
<proteinExistence type="inferred from homology"/>
<feature type="compositionally biased region" description="Low complexity" evidence="13">
    <location>
        <begin position="96"/>
        <end position="108"/>
    </location>
</feature>
<comment type="similarity">
    <text evidence="2">Belongs to the DEAD box helicase family. DDX5/DBP2 subfamily.</text>
</comment>
<dbReference type="InterPro" id="IPR014001">
    <property type="entry name" value="Helicase_ATP-bd"/>
</dbReference>
<dbReference type="EMBL" id="CAXAMM010000159">
    <property type="protein sequence ID" value="CAK8986262.1"/>
    <property type="molecule type" value="Genomic_DNA"/>
</dbReference>
<dbReference type="Pfam" id="PF00271">
    <property type="entry name" value="Helicase_C"/>
    <property type="match status" value="1"/>
</dbReference>
<protein>
    <recommendedName>
        <fullName evidence="3">RNA helicase</fullName>
        <ecNumber evidence="3">3.6.4.13</ecNumber>
    </recommendedName>
</protein>
<dbReference type="Proteomes" id="UP001642464">
    <property type="component" value="Unassembled WGS sequence"/>
</dbReference>
<comment type="function">
    <text evidence="11">ATP-dependent RNA helicase required for 60S ribosomal subunit synthesis. Involved in efficient pre-rRNA processing, predominantly at site A3, which is necessary for the normal formation of 25S and 5.8S rRNAs.</text>
</comment>
<keyword evidence="7 12" id="KW-0378">Hydrolase</keyword>
<sequence>MARVDSDYSDEESEESSDKVKKKKKKEKKEKKGKKNSKKEKKAKKEKKEKKKAKKKKKEKKRRKSPSYSDYSYSCGDSRDSRSCSRSRSRSRSRGRQPAARSPARYTAAGGGGGYGNFGGAQGRYGCARSRSRSPAWAVPAPRSPMKFPEGRPLTLAEACEAAGRGFTTGKTAQDDEVQVLNPDEEPIEADRYATFEDARDFPREIREELKNAGFPSPSQIQAYTWPLGLRGKDIIGIAATGSGKTLAFLLPAFAQMVEENHRPERDGPGALVMSPTRELAQQTEAEAQRFGKCLGFRCVAMYGGAPKGEQMARYRQGCQCLQKAWTLSTIVACPGRLNDFLEGGQVRLDGVLKLVLDEADRMLDMGFEPQIRKILAKLPRKRHTLFFTATWPKEVRKLASEILNRPYKVMIGNREVLKGNQDITQIVRVMDAFNKNREIVTTLREAGLTTPSASGKALVFCNTKRMCENLSNELHRQGLPCTSIHGDKDQRQREEALNGLKSGRYKVLIATDVAARGLDIKGVGLVINFDPANNTEDYVHRIGRTGRAGAKGYAITFMTGQDAAKAKGIIEVMERTKQEISPELMRLAGAAPAGGRQLRHRGKGGGRNRSPSF</sequence>
<dbReference type="CDD" id="cd18787">
    <property type="entry name" value="SF2_C_DEAD"/>
    <property type="match status" value="1"/>
</dbReference>
<evidence type="ECO:0000256" key="12">
    <source>
        <dbReference type="RuleBase" id="RU000492"/>
    </source>
</evidence>